<dbReference type="AlphaFoldDB" id="A0A8T1WFZ2"/>
<organism evidence="2 3">
    <name type="scientific">Phytophthora pseudosyringae</name>
    <dbReference type="NCBI Taxonomy" id="221518"/>
    <lineage>
        <taxon>Eukaryota</taxon>
        <taxon>Sar</taxon>
        <taxon>Stramenopiles</taxon>
        <taxon>Oomycota</taxon>
        <taxon>Peronosporomycetes</taxon>
        <taxon>Peronosporales</taxon>
        <taxon>Peronosporaceae</taxon>
        <taxon>Phytophthora</taxon>
    </lineage>
</organism>
<feature type="region of interest" description="Disordered" evidence="1">
    <location>
        <begin position="31"/>
        <end position="54"/>
    </location>
</feature>
<comment type="caution">
    <text evidence="2">The sequence shown here is derived from an EMBL/GenBank/DDBJ whole genome shotgun (WGS) entry which is preliminary data.</text>
</comment>
<evidence type="ECO:0000256" key="1">
    <source>
        <dbReference type="SAM" id="MobiDB-lite"/>
    </source>
</evidence>
<evidence type="ECO:0000313" key="3">
    <source>
        <dbReference type="Proteomes" id="UP000694044"/>
    </source>
</evidence>
<proteinExistence type="predicted"/>
<feature type="compositionally biased region" description="Basic and acidic residues" evidence="1">
    <location>
        <begin position="37"/>
        <end position="46"/>
    </location>
</feature>
<evidence type="ECO:0000313" key="2">
    <source>
        <dbReference type="EMBL" id="KAG7392737.1"/>
    </source>
</evidence>
<protein>
    <submittedName>
        <fullName evidence="2">Uncharacterized protein</fullName>
    </submittedName>
</protein>
<sequence length="118" mass="12677">MEAYSPLARAQTVGRERGGFDVGVGVNHVGFGQGIRDNTDDGHGVEEVDESGGCEVEDDKRANAERLGSVFCDCGIRSIITLYSEDETKTLARAGLSTASERARYKVTSALHDESHQS</sequence>
<gene>
    <name evidence="2" type="ORF">PHYPSEUDO_014224</name>
</gene>
<reference evidence="2" key="1">
    <citation type="submission" date="2021-02" db="EMBL/GenBank/DDBJ databases">
        <authorList>
            <person name="Palmer J.M."/>
        </authorList>
    </citation>
    <scope>NUCLEOTIDE SEQUENCE</scope>
    <source>
        <strain evidence="2">SCRP734</strain>
    </source>
</reference>
<keyword evidence="3" id="KW-1185">Reference proteome</keyword>
<dbReference type="Proteomes" id="UP000694044">
    <property type="component" value="Unassembled WGS sequence"/>
</dbReference>
<accession>A0A8T1WFZ2</accession>
<name>A0A8T1WFZ2_9STRA</name>
<dbReference type="EMBL" id="JAGDFM010000008">
    <property type="protein sequence ID" value="KAG7392737.1"/>
    <property type="molecule type" value="Genomic_DNA"/>
</dbReference>